<evidence type="ECO:0000256" key="3">
    <source>
        <dbReference type="ARBA" id="ARBA00022833"/>
    </source>
</evidence>
<dbReference type="GO" id="GO:0008270">
    <property type="term" value="F:zinc ion binding"/>
    <property type="evidence" value="ECO:0007669"/>
    <property type="project" value="UniProtKB-KW"/>
</dbReference>
<feature type="region of interest" description="Disordered" evidence="5">
    <location>
        <begin position="531"/>
        <end position="563"/>
    </location>
</feature>
<proteinExistence type="predicted"/>
<evidence type="ECO:0000313" key="7">
    <source>
        <dbReference type="EMBL" id="EGZ14389.1"/>
    </source>
</evidence>
<feature type="compositionally biased region" description="Low complexity" evidence="5">
    <location>
        <begin position="232"/>
        <end position="244"/>
    </location>
</feature>
<dbReference type="OMA" id="NQNANMM"/>
<keyword evidence="1" id="KW-0479">Metal-binding</keyword>
<dbReference type="PROSITE" id="PS50178">
    <property type="entry name" value="ZF_FYVE"/>
    <property type="match status" value="1"/>
</dbReference>
<evidence type="ECO:0000259" key="6">
    <source>
        <dbReference type="PROSITE" id="PS50178"/>
    </source>
</evidence>
<accession>G4ZNI1</accession>
<dbReference type="SMR" id="G4ZNI1"/>
<dbReference type="CDD" id="cd00065">
    <property type="entry name" value="FYVE_like_SF"/>
    <property type="match status" value="1"/>
</dbReference>
<dbReference type="Proteomes" id="UP000002640">
    <property type="component" value="Unassembled WGS sequence"/>
</dbReference>
<dbReference type="SUPFAM" id="SSF57903">
    <property type="entry name" value="FYVE/PHD zinc finger"/>
    <property type="match status" value="1"/>
</dbReference>
<dbReference type="InterPro" id="IPR052727">
    <property type="entry name" value="Rab4/Rab5_effector"/>
</dbReference>
<dbReference type="InParanoid" id="G4ZNI1"/>
<dbReference type="KEGG" id="psoj:PHYSODRAFT_360742"/>
<dbReference type="EMBL" id="JH159155">
    <property type="protein sequence ID" value="EGZ14389.1"/>
    <property type="molecule type" value="Genomic_DNA"/>
</dbReference>
<dbReference type="Gene3D" id="3.30.40.10">
    <property type="entry name" value="Zinc/RING finger domain, C3HC4 (zinc finger)"/>
    <property type="match status" value="1"/>
</dbReference>
<dbReference type="PANTHER" id="PTHR13510:SF44">
    <property type="entry name" value="RABENOSYN-5"/>
    <property type="match status" value="1"/>
</dbReference>
<reference evidence="7 8" key="1">
    <citation type="journal article" date="2006" name="Science">
        <title>Phytophthora genome sequences uncover evolutionary origins and mechanisms of pathogenesis.</title>
        <authorList>
            <person name="Tyler B.M."/>
            <person name="Tripathy S."/>
            <person name="Zhang X."/>
            <person name="Dehal P."/>
            <person name="Jiang R.H."/>
            <person name="Aerts A."/>
            <person name="Arredondo F.D."/>
            <person name="Baxter L."/>
            <person name="Bensasson D."/>
            <person name="Beynon J.L."/>
            <person name="Chapman J."/>
            <person name="Damasceno C.M."/>
            <person name="Dorrance A.E."/>
            <person name="Dou D."/>
            <person name="Dickerman A.W."/>
            <person name="Dubchak I.L."/>
            <person name="Garbelotto M."/>
            <person name="Gijzen M."/>
            <person name="Gordon S.G."/>
            <person name="Govers F."/>
            <person name="Grunwald N.J."/>
            <person name="Huang W."/>
            <person name="Ivors K.L."/>
            <person name="Jones R.W."/>
            <person name="Kamoun S."/>
            <person name="Krampis K."/>
            <person name="Lamour K.H."/>
            <person name="Lee M.K."/>
            <person name="McDonald W.H."/>
            <person name="Medina M."/>
            <person name="Meijer H.J."/>
            <person name="Nordberg E.K."/>
            <person name="Maclean D.J."/>
            <person name="Ospina-Giraldo M.D."/>
            <person name="Morris P.F."/>
            <person name="Phuntumart V."/>
            <person name="Putnam N.H."/>
            <person name="Rash S."/>
            <person name="Rose J.K."/>
            <person name="Sakihama Y."/>
            <person name="Salamov A.A."/>
            <person name="Savidor A."/>
            <person name="Scheuring C.F."/>
            <person name="Smith B.M."/>
            <person name="Sobral B.W."/>
            <person name="Terry A."/>
            <person name="Torto-Alalibo T.A."/>
            <person name="Win J."/>
            <person name="Xu Z."/>
            <person name="Zhang H."/>
            <person name="Grigoriev I.V."/>
            <person name="Rokhsar D.S."/>
            <person name="Boore J.L."/>
        </authorList>
    </citation>
    <scope>NUCLEOTIDE SEQUENCE [LARGE SCALE GENOMIC DNA]</scope>
    <source>
        <strain evidence="7 8">P6497</strain>
    </source>
</reference>
<dbReference type="GeneID" id="20650139"/>
<dbReference type="AlphaFoldDB" id="G4ZNI1"/>
<sequence>MKRNEVGDRFFARATGSRRRQQARAWWQSARFLELIFASDSATASGESANGGSAEASKRIHLPLASFLHRAPSAGLQPGLQAGEGAPRLAYQLCLESGTSSSSGLASPSSQLLALLSRTHHFPFDSTCSADLRFPLPEGYFAKFELLPAEAQSYRSLATDIVRETNRDFDHYVKDGRNLIDAHTWKLAKSKDRLQCYRRSSTQGSAHQLGLYDKAGGDATATRSNSDSFTYSARSRPSLSSHSHSGYDDAGKMSTSTRSSDDGEPSRKSIKPAVMGYGIVGGSVDDLVYGLYQSSTDEMKTLAAFLGDDSIIDCAVLHTVRQTRSSYLGLKWKLSRTVGGNRDCCYMEYVGVSEDANGHRFGYQVLESVPVRNCPQFDDNSIVRTNISFCYIFRPGKLADQVEVFMMGAYDSSGDVLTAGGVGDYRSSMEMLFNLPTALVGAEAKKISAMVAKQSGALRGASSKNQSGNHCSICRAKAGLLSSHSNCQTCGAVICSRCRIRKVTFSRRGKIKVSCCKMCVVMVKDQSPFAGEPLEQQPAKPRKVPREDIRSRNDSSSSNSVRMDMINASVSTLSLTDSEFSSSYQSWQSSSISSLHSDIDESFQHSNGPSSGMIPLDQRMPAVMETSQALTTYQSEQQRQYEQQQIQQQQFLMRQRMKANTNPSYPPMAHQRAPTTREGLYNQLLELQMKAEQAYNLTNQNANMMMNPRR</sequence>
<protein>
    <recommendedName>
        <fullName evidence="6">FYVE-type domain-containing protein</fullName>
    </recommendedName>
</protein>
<feature type="domain" description="FYVE-type" evidence="6">
    <location>
        <begin position="465"/>
        <end position="524"/>
    </location>
</feature>
<evidence type="ECO:0000256" key="2">
    <source>
        <dbReference type="ARBA" id="ARBA00022771"/>
    </source>
</evidence>
<keyword evidence="8" id="KW-1185">Reference proteome</keyword>
<dbReference type="InterPro" id="IPR017455">
    <property type="entry name" value="Znf_FYVE-rel"/>
</dbReference>
<evidence type="ECO:0000256" key="1">
    <source>
        <dbReference type="ARBA" id="ARBA00022723"/>
    </source>
</evidence>
<keyword evidence="3" id="KW-0862">Zinc</keyword>
<keyword evidence="2 4" id="KW-0863">Zinc-finger</keyword>
<evidence type="ECO:0000256" key="4">
    <source>
        <dbReference type="PROSITE-ProRule" id="PRU00091"/>
    </source>
</evidence>
<evidence type="ECO:0000313" key="8">
    <source>
        <dbReference type="Proteomes" id="UP000002640"/>
    </source>
</evidence>
<name>G4ZNI1_PHYSP</name>
<feature type="compositionally biased region" description="Polar residues" evidence="5">
    <location>
        <begin position="221"/>
        <end position="231"/>
    </location>
</feature>
<feature type="region of interest" description="Disordered" evidence="5">
    <location>
        <begin position="216"/>
        <end position="270"/>
    </location>
</feature>
<feature type="compositionally biased region" description="Low complexity" evidence="5">
    <location>
        <begin position="554"/>
        <end position="563"/>
    </location>
</feature>
<dbReference type="InterPro" id="IPR011011">
    <property type="entry name" value="Znf_FYVE_PHD"/>
</dbReference>
<dbReference type="InterPro" id="IPR013083">
    <property type="entry name" value="Znf_RING/FYVE/PHD"/>
</dbReference>
<evidence type="ECO:0000256" key="5">
    <source>
        <dbReference type="SAM" id="MobiDB-lite"/>
    </source>
</evidence>
<dbReference type="PANTHER" id="PTHR13510">
    <property type="entry name" value="FYVE-FINGER-CONTAINING RAB5 EFFECTOR PROTEIN RABENOSYN-5-RELATED"/>
    <property type="match status" value="1"/>
</dbReference>
<feature type="compositionally biased region" description="Basic and acidic residues" evidence="5">
    <location>
        <begin position="544"/>
        <end position="553"/>
    </location>
</feature>
<organism evidence="7 8">
    <name type="scientific">Phytophthora sojae (strain P6497)</name>
    <name type="common">Soybean stem and root rot agent</name>
    <name type="synonym">Phytophthora megasperma f. sp. glycines</name>
    <dbReference type="NCBI Taxonomy" id="1094619"/>
    <lineage>
        <taxon>Eukaryota</taxon>
        <taxon>Sar</taxon>
        <taxon>Stramenopiles</taxon>
        <taxon>Oomycota</taxon>
        <taxon>Peronosporomycetes</taxon>
        <taxon>Peronosporales</taxon>
        <taxon>Peronosporaceae</taxon>
        <taxon>Phytophthora</taxon>
    </lineage>
</organism>
<dbReference type="RefSeq" id="XP_009528138.1">
    <property type="nucleotide sequence ID" value="XM_009529843.1"/>
</dbReference>
<gene>
    <name evidence="7" type="ORF">PHYSODRAFT_360742</name>
</gene>